<evidence type="ECO:0000256" key="1">
    <source>
        <dbReference type="ARBA" id="ARBA00004604"/>
    </source>
</evidence>
<protein>
    <recommendedName>
        <fullName evidence="6">RRM domain-containing protein</fullName>
    </recommendedName>
</protein>
<feature type="region of interest" description="Disordered" evidence="5">
    <location>
        <begin position="477"/>
        <end position="498"/>
    </location>
</feature>
<evidence type="ECO:0000256" key="3">
    <source>
        <dbReference type="ARBA" id="ARBA00023242"/>
    </source>
</evidence>
<dbReference type="SUPFAM" id="SSF54928">
    <property type="entry name" value="RNA-binding domain, RBD"/>
    <property type="match status" value="1"/>
</dbReference>
<dbReference type="GO" id="GO:0005730">
    <property type="term" value="C:nucleolus"/>
    <property type="evidence" value="ECO:0007669"/>
    <property type="project" value="UniProtKB-SubCell"/>
</dbReference>
<evidence type="ECO:0000256" key="5">
    <source>
        <dbReference type="SAM" id="MobiDB-lite"/>
    </source>
</evidence>
<evidence type="ECO:0000259" key="6">
    <source>
        <dbReference type="PROSITE" id="PS50102"/>
    </source>
</evidence>
<organism evidence="7">
    <name type="scientific">Spirodela intermedia</name>
    <name type="common">Intermediate duckweed</name>
    <dbReference type="NCBI Taxonomy" id="51605"/>
    <lineage>
        <taxon>Eukaryota</taxon>
        <taxon>Viridiplantae</taxon>
        <taxon>Streptophyta</taxon>
        <taxon>Embryophyta</taxon>
        <taxon>Tracheophyta</taxon>
        <taxon>Spermatophyta</taxon>
        <taxon>Magnoliopsida</taxon>
        <taxon>Liliopsida</taxon>
        <taxon>Araceae</taxon>
        <taxon>Lemnoideae</taxon>
        <taxon>Spirodela</taxon>
    </lineage>
</organism>
<keyword evidence="2 4" id="KW-0694">RNA-binding</keyword>
<feature type="compositionally biased region" description="Low complexity" evidence="5">
    <location>
        <begin position="378"/>
        <end position="389"/>
    </location>
</feature>
<dbReference type="Pfam" id="PF00076">
    <property type="entry name" value="RRM_1"/>
    <property type="match status" value="1"/>
</dbReference>
<dbReference type="InterPro" id="IPR012677">
    <property type="entry name" value="Nucleotide-bd_a/b_plait_sf"/>
</dbReference>
<dbReference type="InterPro" id="IPR000504">
    <property type="entry name" value="RRM_dom"/>
</dbReference>
<reference evidence="7 8" key="1">
    <citation type="submission" date="2019-12" db="EMBL/GenBank/DDBJ databases">
        <authorList>
            <person name="Scholz U."/>
            <person name="Mascher M."/>
            <person name="Fiebig A."/>
        </authorList>
    </citation>
    <scope>NUCLEOTIDE SEQUENCE</scope>
</reference>
<evidence type="ECO:0000256" key="2">
    <source>
        <dbReference type="ARBA" id="ARBA00022884"/>
    </source>
</evidence>
<keyword evidence="3" id="KW-0539">Nucleus</keyword>
<dbReference type="CDD" id="cd12226">
    <property type="entry name" value="RRM_NOL8"/>
    <property type="match status" value="1"/>
</dbReference>
<feature type="domain" description="RRM" evidence="6">
    <location>
        <begin position="22"/>
        <end position="98"/>
    </location>
</feature>
<dbReference type="InterPro" id="IPR035979">
    <property type="entry name" value="RBD_domain_sf"/>
</dbReference>
<feature type="region of interest" description="Disordered" evidence="5">
    <location>
        <begin position="234"/>
        <end position="265"/>
    </location>
</feature>
<accession>A0A7I8JN51</accession>
<evidence type="ECO:0000313" key="7">
    <source>
        <dbReference type="EMBL" id="CAA2631982.1"/>
    </source>
</evidence>
<dbReference type="InterPro" id="IPR034138">
    <property type="entry name" value="NOP8_RRM"/>
</dbReference>
<sequence>MLAGAGKLEEASSESSSSRGMMRVYMGGLGDGVTDSDMRKLFSPLGRVNCIDFVRTKGRGFAYMEFTPSSEKSLAKLFSTYNGCLWKGGRLRLEKAKEHYLERLKREWAEDAEPPIMPAVIGTHIDPCSANKSNRMTNDKAQLQIFFPKLRKVKALPFKGTGKHKYSFQRIVVPSLPVHFCDCEEHSQLSEDLVRKRLNGLDDRKIIVNEEELNIMNSVMNKLLEKEASMNVAEGRGVRREDLGHPDTETPADGNKAAQDTDEEADAENLVTNIEHGNIEEVLNLMQVKTRVLSSFGSISGSNAPEEDPDMKSKTEQSSTMGELTTGTSWIQKSSWKELVGDADGSSTFTISHVLPGTVPLGPGSTKSGGAVNSRPDTTSTGNTQSNSSYLKSVEARKSVPAKEMADLRRRGKSKKDRMCDVGASNLDKASPGCGSNQKLETVPAAAVGIGKVHSFVRSPDSEKEWEKAKAALSGYLKRSRNGQEAPESCKSRRTIPP</sequence>
<feature type="region of interest" description="Disordered" evidence="5">
    <location>
        <begin position="297"/>
        <end position="325"/>
    </location>
</feature>
<evidence type="ECO:0000313" key="8">
    <source>
        <dbReference type="Proteomes" id="UP001189122"/>
    </source>
</evidence>
<dbReference type="SMART" id="SM00360">
    <property type="entry name" value="RRM"/>
    <property type="match status" value="1"/>
</dbReference>
<feature type="compositionally biased region" description="Polar residues" evidence="5">
    <location>
        <begin position="316"/>
        <end position="325"/>
    </location>
</feature>
<dbReference type="Proteomes" id="UP001189122">
    <property type="component" value="Unassembled WGS sequence"/>
</dbReference>
<feature type="compositionally biased region" description="Basic and acidic residues" evidence="5">
    <location>
        <begin position="236"/>
        <end position="248"/>
    </location>
</feature>
<feature type="region of interest" description="Disordered" evidence="5">
    <location>
        <begin position="358"/>
        <end position="419"/>
    </location>
</feature>
<keyword evidence="8" id="KW-1185">Reference proteome</keyword>
<name>A0A7I8JN51_SPIIN</name>
<evidence type="ECO:0000256" key="4">
    <source>
        <dbReference type="PROSITE-ProRule" id="PRU00176"/>
    </source>
</evidence>
<gene>
    <name evidence="7" type="ORF">SI7747_14017630</name>
</gene>
<dbReference type="PANTHER" id="PTHR23099:SF0">
    <property type="entry name" value="GERM CELL NUCLEAR ACIDIC PROTEIN"/>
    <property type="match status" value="1"/>
</dbReference>
<dbReference type="PROSITE" id="PS50102">
    <property type="entry name" value="RRM"/>
    <property type="match status" value="1"/>
</dbReference>
<dbReference type="PANTHER" id="PTHR23099">
    <property type="entry name" value="TRANSCRIPTIONAL REGULATOR"/>
    <property type="match status" value="1"/>
</dbReference>
<dbReference type="GO" id="GO:0003723">
    <property type="term" value="F:RNA binding"/>
    <property type="evidence" value="ECO:0007669"/>
    <property type="project" value="UniProtKB-UniRule"/>
</dbReference>
<dbReference type="EMBL" id="LR743601">
    <property type="protein sequence ID" value="CAA2631982.1"/>
    <property type="molecule type" value="Genomic_DNA"/>
</dbReference>
<dbReference type="AlphaFoldDB" id="A0A7I8JN51"/>
<proteinExistence type="predicted"/>
<dbReference type="EMBL" id="CACRZD030000014">
    <property type="protein sequence ID" value="CAA6671225.1"/>
    <property type="molecule type" value="Genomic_DNA"/>
</dbReference>
<dbReference type="Gene3D" id="3.30.70.330">
    <property type="match status" value="1"/>
</dbReference>
<comment type="subcellular location">
    <subcellularLocation>
        <location evidence="1">Nucleus</location>
        <location evidence="1">Nucleolus</location>
    </subcellularLocation>
</comment>